<evidence type="ECO:0000256" key="3">
    <source>
        <dbReference type="ARBA" id="ARBA00005005"/>
    </source>
</evidence>
<protein>
    <recommendedName>
        <fullName evidence="10">Long-chain-fatty-acid--CoA ligase</fullName>
        <ecNumber evidence="9">6.2.1.3</ecNumber>
    </recommendedName>
    <alternativeName>
        <fullName evidence="11">Long-chain acyl-CoA synthetase</fullName>
    </alternativeName>
</protein>
<dbReference type="Proteomes" id="UP000886829">
    <property type="component" value="Unassembled WGS sequence"/>
</dbReference>
<evidence type="ECO:0000259" key="14">
    <source>
        <dbReference type="Pfam" id="PF13193"/>
    </source>
</evidence>
<dbReference type="InterPro" id="IPR020845">
    <property type="entry name" value="AMP-binding_CS"/>
</dbReference>
<dbReference type="GO" id="GO:0005524">
    <property type="term" value="F:ATP binding"/>
    <property type="evidence" value="ECO:0007669"/>
    <property type="project" value="UniProtKB-KW"/>
</dbReference>
<reference evidence="15" key="2">
    <citation type="submission" date="2021-04" db="EMBL/GenBank/DDBJ databases">
        <authorList>
            <person name="Gilroy R."/>
        </authorList>
    </citation>
    <scope>NUCLEOTIDE SEQUENCE</scope>
    <source>
        <strain evidence="15">USASDec5-558</strain>
    </source>
</reference>
<evidence type="ECO:0000259" key="13">
    <source>
        <dbReference type="Pfam" id="PF00501"/>
    </source>
</evidence>
<dbReference type="FunFam" id="3.30.300.30:FF:000006">
    <property type="entry name" value="Long-chain-fatty-acid--CoA ligase FadD"/>
    <property type="match status" value="1"/>
</dbReference>
<dbReference type="InterPro" id="IPR045851">
    <property type="entry name" value="AMP-bd_C_sf"/>
</dbReference>
<evidence type="ECO:0000256" key="9">
    <source>
        <dbReference type="ARBA" id="ARBA00026121"/>
    </source>
</evidence>
<dbReference type="CDD" id="cd05936">
    <property type="entry name" value="FC-FACS_FadD_like"/>
    <property type="match status" value="1"/>
</dbReference>
<keyword evidence="5" id="KW-0547">Nucleotide-binding</keyword>
<dbReference type="GO" id="GO:0016020">
    <property type="term" value="C:membrane"/>
    <property type="evidence" value="ECO:0007669"/>
    <property type="project" value="UniProtKB-SubCell"/>
</dbReference>
<evidence type="ECO:0000256" key="1">
    <source>
        <dbReference type="ARBA" id="ARBA00001946"/>
    </source>
</evidence>
<dbReference type="Gene3D" id="3.30.300.30">
    <property type="match status" value="1"/>
</dbReference>
<evidence type="ECO:0000256" key="12">
    <source>
        <dbReference type="SAM" id="MobiDB-lite"/>
    </source>
</evidence>
<feature type="region of interest" description="Disordered" evidence="12">
    <location>
        <begin position="1"/>
        <end position="24"/>
    </location>
</feature>
<keyword evidence="8" id="KW-0472">Membrane</keyword>
<dbReference type="GO" id="GO:0004467">
    <property type="term" value="F:long-chain fatty acid-CoA ligase activity"/>
    <property type="evidence" value="ECO:0007669"/>
    <property type="project" value="UniProtKB-EC"/>
</dbReference>
<comment type="pathway">
    <text evidence="3">Lipid metabolism; fatty acid beta-oxidation.</text>
</comment>
<keyword evidence="6" id="KW-0067">ATP-binding</keyword>
<dbReference type="PANTHER" id="PTHR43767:SF8">
    <property type="entry name" value="LONG-CHAIN-FATTY-ACID--COA LIGASE"/>
    <property type="match status" value="1"/>
</dbReference>
<keyword evidence="4" id="KW-0436">Ligase</keyword>
<dbReference type="AlphaFoldDB" id="A0A9D2B0U3"/>
<gene>
    <name evidence="15" type="ORF">H9850_05790</name>
</gene>
<dbReference type="PANTHER" id="PTHR43767">
    <property type="entry name" value="LONG-CHAIN-FATTY-ACID--COA LIGASE"/>
    <property type="match status" value="1"/>
</dbReference>
<dbReference type="InterPro" id="IPR042099">
    <property type="entry name" value="ANL_N_sf"/>
</dbReference>
<dbReference type="EC" id="6.2.1.3" evidence="9"/>
<dbReference type="Pfam" id="PF00501">
    <property type="entry name" value="AMP-binding"/>
    <property type="match status" value="1"/>
</dbReference>
<evidence type="ECO:0000256" key="8">
    <source>
        <dbReference type="ARBA" id="ARBA00023136"/>
    </source>
</evidence>
<accession>A0A9D2B0U3</accession>
<evidence type="ECO:0000313" key="15">
    <source>
        <dbReference type="EMBL" id="HIX56965.1"/>
    </source>
</evidence>
<dbReference type="SUPFAM" id="SSF56801">
    <property type="entry name" value="Acetyl-CoA synthetase-like"/>
    <property type="match status" value="1"/>
</dbReference>
<dbReference type="Pfam" id="PF13193">
    <property type="entry name" value="AMP-binding_C"/>
    <property type="match status" value="1"/>
</dbReference>
<evidence type="ECO:0000256" key="11">
    <source>
        <dbReference type="ARBA" id="ARBA00042773"/>
    </source>
</evidence>
<comment type="subcellular location">
    <subcellularLocation>
        <location evidence="2">Membrane</location>
        <topology evidence="2">Peripheral membrane protein</topology>
    </subcellularLocation>
</comment>
<organism evidence="15 16">
    <name type="scientific">Candidatus Anaerobiospirillum pullistercoris</name>
    <dbReference type="NCBI Taxonomy" id="2838452"/>
    <lineage>
        <taxon>Bacteria</taxon>
        <taxon>Pseudomonadati</taxon>
        <taxon>Pseudomonadota</taxon>
        <taxon>Gammaproteobacteria</taxon>
        <taxon>Aeromonadales</taxon>
        <taxon>Succinivibrionaceae</taxon>
        <taxon>Anaerobiospirillum</taxon>
    </lineage>
</organism>
<sequence>MNNQDLDPRVEGTTAAAVPKAEASTVQTAQNQAALSSAQGKATAAAEASAAAPAADPSTAAGAAGASAGVGAYGRAPQAELAQYIDPQGDYFKPWLQSYSQGVPEFVNTKPCENLAELFEQAVRTYENNEAFVNMGSSLTYKQLGSQVHKFAAFLQCELGLKQGDKIAIMLPNLLQFPVAFYGALSAGLTVTNINPLYTPRELQAQLDNSDAVAIVVIANFVQNLAQIVKQTKIQHVIITEVGDCLGGFLDAKRLVVNAVVRYKGLEPKFDHSVFPHEYKWVSALRAGKQHLAHFQKPEIHYDDIALLQYTGGTTGRSKGAMLSHGNIIANISQALGLYSQVLTLGEETILTVIPLYHIFALTINMVLFTHIGGKNLLITDPRNLKSFAQDLRNHPEISCMTGVNTLFNLFITHDEFKDLKWEHLHLVIGGGAAVQSGVEERFYRKTGFHILEGYGLTECSPLCAVCPFDVEGYTGSIGLVVPSTIARIVDAEGHEVRDLEHEGELEIKGPQVMHGYYKSEDNQEIFDEGYVRTGDIAKWMPGGYIKLIDRLKDMILVSGFNVFPNEIEDVISRFNRVLECAVVGIPSEHTGEAVKVYAVKRDPALTAQELKQYCRAYLTPYKVPRVIQFVDSLPKSSLGKVLRRKLRELDRKSQLNAEDQLLLLRSEFDPNAADAYEKLEMLKERLAQQKQQQLQQGQTKTPADNISDAKLQLSAAATADAAQAVSKADAESAAPQKKSAGALALERLMSSKEGLDAAIETPNIHRQMAGSKLGTTEDREREHLSALKSQEPSATHASSAATAASAETTQAKKPNA</sequence>
<evidence type="ECO:0000256" key="5">
    <source>
        <dbReference type="ARBA" id="ARBA00022741"/>
    </source>
</evidence>
<reference evidence="15" key="1">
    <citation type="journal article" date="2021" name="PeerJ">
        <title>Extensive microbial diversity within the chicken gut microbiome revealed by metagenomics and culture.</title>
        <authorList>
            <person name="Gilroy R."/>
            <person name="Ravi A."/>
            <person name="Getino M."/>
            <person name="Pursley I."/>
            <person name="Horton D.L."/>
            <person name="Alikhan N.F."/>
            <person name="Baker D."/>
            <person name="Gharbi K."/>
            <person name="Hall N."/>
            <person name="Watson M."/>
            <person name="Adriaenssens E.M."/>
            <person name="Foster-Nyarko E."/>
            <person name="Jarju S."/>
            <person name="Secka A."/>
            <person name="Antonio M."/>
            <person name="Oren A."/>
            <person name="Chaudhuri R.R."/>
            <person name="La Ragione R."/>
            <person name="Hildebrand F."/>
            <person name="Pallen M.J."/>
        </authorList>
    </citation>
    <scope>NUCLEOTIDE SEQUENCE</scope>
    <source>
        <strain evidence="15">USASDec5-558</strain>
    </source>
</reference>
<dbReference type="PROSITE" id="PS00455">
    <property type="entry name" value="AMP_BINDING"/>
    <property type="match status" value="1"/>
</dbReference>
<evidence type="ECO:0000256" key="6">
    <source>
        <dbReference type="ARBA" id="ARBA00022840"/>
    </source>
</evidence>
<comment type="cofactor">
    <cofactor evidence="1">
        <name>Mg(2+)</name>
        <dbReference type="ChEBI" id="CHEBI:18420"/>
    </cofactor>
</comment>
<dbReference type="InterPro" id="IPR050237">
    <property type="entry name" value="ATP-dep_AMP-bd_enzyme"/>
</dbReference>
<evidence type="ECO:0000256" key="7">
    <source>
        <dbReference type="ARBA" id="ARBA00022842"/>
    </source>
</evidence>
<comment type="caution">
    <text evidence="15">The sequence shown here is derived from an EMBL/GenBank/DDBJ whole genome shotgun (WGS) entry which is preliminary data.</text>
</comment>
<feature type="domain" description="AMP-dependent synthetase/ligase" evidence="13">
    <location>
        <begin position="119"/>
        <end position="518"/>
    </location>
</feature>
<evidence type="ECO:0000313" key="16">
    <source>
        <dbReference type="Proteomes" id="UP000886829"/>
    </source>
</evidence>
<feature type="domain" description="AMP-binding enzyme C-terminal" evidence="14">
    <location>
        <begin position="567"/>
        <end position="641"/>
    </location>
</feature>
<dbReference type="InterPro" id="IPR025110">
    <property type="entry name" value="AMP-bd_C"/>
</dbReference>
<name>A0A9D2B0U3_9GAMM</name>
<feature type="compositionally biased region" description="Low complexity" evidence="12">
    <location>
        <begin position="794"/>
        <end position="817"/>
    </location>
</feature>
<feature type="region of interest" description="Disordered" evidence="12">
    <location>
        <begin position="760"/>
        <end position="817"/>
    </location>
</feature>
<proteinExistence type="predicted"/>
<evidence type="ECO:0000256" key="4">
    <source>
        <dbReference type="ARBA" id="ARBA00022598"/>
    </source>
</evidence>
<evidence type="ECO:0000256" key="2">
    <source>
        <dbReference type="ARBA" id="ARBA00004170"/>
    </source>
</evidence>
<feature type="compositionally biased region" description="Basic and acidic residues" evidence="12">
    <location>
        <begin position="776"/>
        <end position="786"/>
    </location>
</feature>
<dbReference type="EMBL" id="DXEV01000110">
    <property type="protein sequence ID" value="HIX56965.1"/>
    <property type="molecule type" value="Genomic_DNA"/>
</dbReference>
<feature type="compositionally biased region" description="Basic and acidic residues" evidence="12">
    <location>
        <begin position="1"/>
        <end position="10"/>
    </location>
</feature>
<evidence type="ECO:0000256" key="10">
    <source>
        <dbReference type="ARBA" id="ARBA00039545"/>
    </source>
</evidence>
<keyword evidence="7" id="KW-0460">Magnesium</keyword>
<dbReference type="Gene3D" id="3.40.50.12780">
    <property type="entry name" value="N-terminal domain of ligase-like"/>
    <property type="match status" value="1"/>
</dbReference>
<dbReference type="InterPro" id="IPR000873">
    <property type="entry name" value="AMP-dep_synth/lig_dom"/>
</dbReference>